<proteinExistence type="predicted"/>
<evidence type="ECO:0000256" key="1">
    <source>
        <dbReference type="SAM" id="MobiDB-lite"/>
    </source>
</evidence>
<organism evidence="2">
    <name type="scientific">Arundo donax</name>
    <name type="common">Giant reed</name>
    <name type="synonym">Donax arundinaceus</name>
    <dbReference type="NCBI Taxonomy" id="35708"/>
    <lineage>
        <taxon>Eukaryota</taxon>
        <taxon>Viridiplantae</taxon>
        <taxon>Streptophyta</taxon>
        <taxon>Embryophyta</taxon>
        <taxon>Tracheophyta</taxon>
        <taxon>Spermatophyta</taxon>
        <taxon>Magnoliopsida</taxon>
        <taxon>Liliopsida</taxon>
        <taxon>Poales</taxon>
        <taxon>Poaceae</taxon>
        <taxon>PACMAD clade</taxon>
        <taxon>Arundinoideae</taxon>
        <taxon>Arundineae</taxon>
        <taxon>Arundo</taxon>
    </lineage>
</organism>
<dbReference type="EMBL" id="GBRH01227901">
    <property type="protein sequence ID" value="JAD69994.1"/>
    <property type="molecule type" value="Transcribed_RNA"/>
</dbReference>
<evidence type="ECO:0000313" key="2">
    <source>
        <dbReference type="EMBL" id="JAD69994.1"/>
    </source>
</evidence>
<dbReference type="AlphaFoldDB" id="A0A0A9C108"/>
<name>A0A0A9C108_ARUDO</name>
<protein>
    <submittedName>
        <fullName evidence="2">Uncharacterized protein</fullName>
    </submittedName>
</protein>
<reference evidence="2" key="2">
    <citation type="journal article" date="2015" name="Data Brief">
        <title>Shoot transcriptome of the giant reed, Arundo donax.</title>
        <authorList>
            <person name="Barrero R.A."/>
            <person name="Guerrero F.D."/>
            <person name="Moolhuijzen P."/>
            <person name="Goolsby J.A."/>
            <person name="Tidwell J."/>
            <person name="Bellgard S.E."/>
            <person name="Bellgard M.I."/>
        </authorList>
    </citation>
    <scope>NUCLEOTIDE SEQUENCE</scope>
    <source>
        <tissue evidence="2">Shoot tissue taken approximately 20 cm above the soil surface</tissue>
    </source>
</reference>
<feature type="region of interest" description="Disordered" evidence="1">
    <location>
        <begin position="1"/>
        <end position="30"/>
    </location>
</feature>
<accession>A0A0A9C108</accession>
<reference evidence="2" key="1">
    <citation type="submission" date="2014-09" db="EMBL/GenBank/DDBJ databases">
        <authorList>
            <person name="Magalhaes I.L.F."/>
            <person name="Oliveira U."/>
            <person name="Santos F.R."/>
            <person name="Vidigal T.H.D.A."/>
            <person name="Brescovit A.D."/>
            <person name="Santos A.J."/>
        </authorList>
    </citation>
    <scope>NUCLEOTIDE SEQUENCE</scope>
    <source>
        <tissue evidence="2">Shoot tissue taken approximately 20 cm above the soil surface</tissue>
    </source>
</reference>
<sequence length="30" mass="3715">MSWRRRRRSSPRCSGRKGSRRRPSLRSRRS</sequence>